<feature type="compositionally biased region" description="Pro residues" evidence="1">
    <location>
        <begin position="273"/>
        <end position="284"/>
    </location>
</feature>
<comment type="caution">
    <text evidence="4">The sequence shown here is derived from an EMBL/GenBank/DDBJ whole genome shotgun (WGS) entry which is preliminary data.</text>
</comment>
<dbReference type="Pfam" id="PF00188">
    <property type="entry name" value="CAP"/>
    <property type="match status" value="1"/>
</dbReference>
<keyword evidence="2" id="KW-0472">Membrane</keyword>
<keyword evidence="2" id="KW-0812">Transmembrane</keyword>
<protein>
    <recommendedName>
        <fullName evidence="3">SCP domain-containing protein</fullName>
    </recommendedName>
</protein>
<evidence type="ECO:0000313" key="5">
    <source>
        <dbReference type="Proteomes" id="UP000177310"/>
    </source>
</evidence>
<name>A0A1G1YDR2_9BACT</name>
<dbReference type="InterPro" id="IPR014044">
    <property type="entry name" value="CAP_dom"/>
</dbReference>
<reference evidence="4 5" key="1">
    <citation type="journal article" date="2016" name="Nat. Commun.">
        <title>Thousands of microbial genomes shed light on interconnected biogeochemical processes in an aquifer system.</title>
        <authorList>
            <person name="Anantharaman K."/>
            <person name="Brown C.T."/>
            <person name="Hug L.A."/>
            <person name="Sharon I."/>
            <person name="Castelle C.J."/>
            <person name="Probst A.J."/>
            <person name="Thomas B.C."/>
            <person name="Singh A."/>
            <person name="Wilkins M.J."/>
            <person name="Karaoz U."/>
            <person name="Brodie E.L."/>
            <person name="Williams K.H."/>
            <person name="Hubbard S.S."/>
            <person name="Banfield J.F."/>
        </authorList>
    </citation>
    <scope>NUCLEOTIDE SEQUENCE [LARGE SCALE GENOMIC DNA]</scope>
</reference>
<dbReference type="CDD" id="cd05379">
    <property type="entry name" value="CAP_bacterial"/>
    <property type="match status" value="1"/>
</dbReference>
<dbReference type="STRING" id="1797542.A3J59_01775"/>
<proteinExistence type="predicted"/>
<feature type="domain" description="SCP" evidence="3">
    <location>
        <begin position="133"/>
        <end position="238"/>
    </location>
</feature>
<evidence type="ECO:0000259" key="3">
    <source>
        <dbReference type="Pfam" id="PF00188"/>
    </source>
</evidence>
<dbReference type="Gene3D" id="3.40.33.10">
    <property type="entry name" value="CAP"/>
    <property type="match status" value="1"/>
</dbReference>
<organism evidence="4 5">
    <name type="scientific">Candidatus Buchananbacteria bacterium RIFCSPHIGHO2_02_FULL_56_16</name>
    <dbReference type="NCBI Taxonomy" id="1797542"/>
    <lineage>
        <taxon>Bacteria</taxon>
        <taxon>Candidatus Buchananiibacteriota</taxon>
    </lineage>
</organism>
<feature type="transmembrane region" description="Helical" evidence="2">
    <location>
        <begin position="95"/>
        <end position="117"/>
    </location>
</feature>
<feature type="region of interest" description="Disordered" evidence="1">
    <location>
        <begin position="265"/>
        <end position="300"/>
    </location>
</feature>
<evidence type="ECO:0000256" key="2">
    <source>
        <dbReference type="SAM" id="Phobius"/>
    </source>
</evidence>
<gene>
    <name evidence="4" type="ORF">A3J59_01775</name>
</gene>
<dbReference type="Proteomes" id="UP000177310">
    <property type="component" value="Unassembled WGS sequence"/>
</dbReference>
<feature type="transmembrane region" description="Helical" evidence="2">
    <location>
        <begin position="349"/>
        <end position="368"/>
    </location>
</feature>
<evidence type="ECO:0000313" key="4">
    <source>
        <dbReference type="EMBL" id="OGY49850.1"/>
    </source>
</evidence>
<dbReference type="InterPro" id="IPR035940">
    <property type="entry name" value="CAP_sf"/>
</dbReference>
<feature type="transmembrane region" description="Helical" evidence="2">
    <location>
        <begin position="377"/>
        <end position="399"/>
    </location>
</feature>
<dbReference type="EMBL" id="MHIL01000039">
    <property type="protein sequence ID" value="OGY49850.1"/>
    <property type="molecule type" value="Genomic_DNA"/>
</dbReference>
<sequence>MFNRAHRRKTETPSKWKMIRTVAFLVNVAGAIFFLRYPKRFKKYLRDQRQELTELQTGEEDVGRFLKDSSRLLKDFFVPYAGNGHRPRALRPKSLVTYATVALLVKAAATGFLFFTYPTPASLSAIVTERMIELINEARTESGVATLAPSQLLTEAAQAKGADMIDRDYFAHDTPEGKRPWQWINRQQYDYVNAGENLAMDFVSAEVVQAALMQSPSHRKNIVNPKYQEVGIAVLHGELNGRETILLVEFFGTQRKDTRVATTAGTLKTAGPSPKPEPANPTPVPTAAEQTPTPGETPPVVAGEETEVIAEAAAEEAVSEPLNQTLIVVGQPQLRSRTLVDRVIEYSNVFFLALLVFVIITLFLNIVIKIRIQHPAVILQTVAVVALLLVLTLVKFHFAEQVPSQLLIL</sequence>
<dbReference type="AlphaFoldDB" id="A0A1G1YDR2"/>
<dbReference type="PANTHER" id="PTHR31157:SF1">
    <property type="entry name" value="SCP DOMAIN-CONTAINING PROTEIN"/>
    <property type="match status" value="1"/>
</dbReference>
<evidence type="ECO:0000256" key="1">
    <source>
        <dbReference type="SAM" id="MobiDB-lite"/>
    </source>
</evidence>
<feature type="transmembrane region" description="Helical" evidence="2">
    <location>
        <begin position="18"/>
        <end position="37"/>
    </location>
</feature>
<keyword evidence="2" id="KW-1133">Transmembrane helix</keyword>
<dbReference type="PANTHER" id="PTHR31157">
    <property type="entry name" value="SCP DOMAIN-CONTAINING PROTEIN"/>
    <property type="match status" value="1"/>
</dbReference>
<accession>A0A1G1YDR2</accession>
<dbReference type="SUPFAM" id="SSF55797">
    <property type="entry name" value="PR-1-like"/>
    <property type="match status" value="1"/>
</dbReference>